<evidence type="ECO:0000313" key="1">
    <source>
        <dbReference type="EMBL" id="SEU08264.1"/>
    </source>
</evidence>
<dbReference type="RefSeq" id="WP_092774298.1">
    <property type="nucleotide sequence ID" value="NZ_FOHS01000009.1"/>
</dbReference>
<accession>A0A1I0JDR9</accession>
<dbReference type="Proteomes" id="UP000198697">
    <property type="component" value="Unassembled WGS sequence"/>
</dbReference>
<proteinExistence type="predicted"/>
<dbReference type="EMBL" id="FOHS01000009">
    <property type="protein sequence ID" value="SEU08264.1"/>
    <property type="molecule type" value="Genomic_DNA"/>
</dbReference>
<dbReference type="STRING" id="82805.SAMN04487998_3796"/>
<keyword evidence="2" id="KW-1185">Reference proteome</keyword>
<protein>
    <recommendedName>
        <fullName evidence="3">Transposase</fullName>
    </recommendedName>
</protein>
<dbReference type="OrthoDB" id="936265at2"/>
<sequence length="109" mass="12433">MRRKYPHVGVGTLCGLFGKTRNAFYDHQRRATAQALLDGLVLALVADIREDLPRLGTRELYFLLLPRLGEHAPCVGRDYLFALLADHGLLIRRRKRRVVTTHTCLPELV</sequence>
<evidence type="ECO:0008006" key="3">
    <source>
        <dbReference type="Google" id="ProtNLM"/>
    </source>
</evidence>
<evidence type="ECO:0000313" key="2">
    <source>
        <dbReference type="Proteomes" id="UP000198697"/>
    </source>
</evidence>
<gene>
    <name evidence="1" type="ORF">SAMN04487998_3796</name>
</gene>
<organism evidence="1 2">
    <name type="scientific">Hymenobacter actinosclerus</name>
    <dbReference type="NCBI Taxonomy" id="82805"/>
    <lineage>
        <taxon>Bacteria</taxon>
        <taxon>Pseudomonadati</taxon>
        <taxon>Bacteroidota</taxon>
        <taxon>Cytophagia</taxon>
        <taxon>Cytophagales</taxon>
        <taxon>Hymenobacteraceae</taxon>
        <taxon>Hymenobacter</taxon>
    </lineage>
</organism>
<dbReference type="AlphaFoldDB" id="A0A1I0JDR9"/>
<name>A0A1I0JDR9_9BACT</name>
<reference evidence="2" key="1">
    <citation type="submission" date="2016-10" db="EMBL/GenBank/DDBJ databases">
        <authorList>
            <person name="Varghese N."/>
            <person name="Submissions S."/>
        </authorList>
    </citation>
    <scope>NUCLEOTIDE SEQUENCE [LARGE SCALE GENOMIC DNA]</scope>
    <source>
        <strain evidence="2">DSM 15310</strain>
    </source>
</reference>